<dbReference type="AlphaFoldDB" id="A0A4P6EUL7"/>
<sequence>MRRRTTALVGVAAVVGSLVAGSSVATAAPASAHICIPIIWPCDDPAPSDTPSATPTATASATADPGGSGGAGDANGDGAPGDADTRGDDPGSGTAPDDAGDDGAGGAKNAADSASWSIVTNDDSAVFTQPSAQLGSQSLSFSGLKGIALVKVKLADGSRVTAVRLRADTITISGFSLTVRAETGPKLVTTADQMTLRGDVSVYVNSLTATTPSGKSFTLGADTPPPADGLTPKLLRVTLGLLGSTADEISYSNTDQTMHE</sequence>
<feature type="signal peptide" evidence="2">
    <location>
        <begin position="1"/>
        <end position="27"/>
    </location>
</feature>
<evidence type="ECO:0000256" key="2">
    <source>
        <dbReference type="SAM" id="SignalP"/>
    </source>
</evidence>
<evidence type="ECO:0000313" key="3">
    <source>
        <dbReference type="EMBL" id="QAY61728.1"/>
    </source>
</evidence>
<evidence type="ECO:0000256" key="1">
    <source>
        <dbReference type="SAM" id="MobiDB-lite"/>
    </source>
</evidence>
<feature type="compositionally biased region" description="Gly residues" evidence="1">
    <location>
        <begin position="66"/>
        <end position="79"/>
    </location>
</feature>
<keyword evidence="4" id="KW-1185">Reference proteome</keyword>
<keyword evidence="2" id="KW-0732">Signal</keyword>
<accession>A0A4P6EUL7</accession>
<name>A0A4P6EUL7_9MICO</name>
<organism evidence="3 4">
    <name type="scientific">Microbacterium protaetiae</name>
    <dbReference type="NCBI Taxonomy" id="2509458"/>
    <lineage>
        <taxon>Bacteria</taxon>
        <taxon>Bacillati</taxon>
        <taxon>Actinomycetota</taxon>
        <taxon>Actinomycetes</taxon>
        <taxon>Micrococcales</taxon>
        <taxon>Microbacteriaceae</taxon>
        <taxon>Microbacterium</taxon>
    </lineage>
</organism>
<dbReference type="OrthoDB" id="4979603at2"/>
<feature type="region of interest" description="Disordered" evidence="1">
    <location>
        <begin position="46"/>
        <end position="110"/>
    </location>
</feature>
<proteinExistence type="predicted"/>
<dbReference type="EMBL" id="CP035494">
    <property type="protein sequence ID" value="QAY61728.1"/>
    <property type="molecule type" value="Genomic_DNA"/>
</dbReference>
<feature type="compositionally biased region" description="Low complexity" evidence="1">
    <location>
        <begin position="46"/>
        <end position="65"/>
    </location>
</feature>
<reference evidence="3 4" key="1">
    <citation type="submission" date="2019-01" db="EMBL/GenBank/DDBJ databases">
        <title>Genome sequencing of strain DFW100M-13.</title>
        <authorList>
            <person name="Heo J."/>
            <person name="Kim S.-J."/>
            <person name="Kim J.-S."/>
            <person name="Hong S.-B."/>
            <person name="Kwon S.-W."/>
        </authorList>
    </citation>
    <scope>NUCLEOTIDE SEQUENCE [LARGE SCALE GENOMIC DNA]</scope>
    <source>
        <strain evidence="3 4">DFW100M-13</strain>
    </source>
</reference>
<evidence type="ECO:0000313" key="4">
    <source>
        <dbReference type="Proteomes" id="UP000293995"/>
    </source>
</evidence>
<protein>
    <submittedName>
        <fullName evidence="3">Uncharacterized protein</fullName>
    </submittedName>
</protein>
<feature type="chain" id="PRO_5020301147" evidence="2">
    <location>
        <begin position="28"/>
        <end position="260"/>
    </location>
</feature>
<dbReference type="Proteomes" id="UP000293995">
    <property type="component" value="Chromosome"/>
</dbReference>
<gene>
    <name evidence="3" type="ORF">ET475_05395</name>
</gene>
<dbReference type="KEGG" id="mprt:ET475_05395"/>